<reference evidence="2 3" key="1">
    <citation type="submission" date="2023-08" db="EMBL/GenBank/DDBJ databases">
        <title>Functional and genomic diversity of the sorghum phyllosphere microbiome.</title>
        <authorList>
            <person name="Shade A."/>
        </authorList>
    </citation>
    <scope>NUCLEOTIDE SEQUENCE [LARGE SCALE GENOMIC DNA]</scope>
    <source>
        <strain evidence="2 3">SORGH_AS_0445</strain>
    </source>
</reference>
<name>A0ABU1HTP7_9MICO</name>
<feature type="transmembrane region" description="Helical" evidence="1">
    <location>
        <begin position="64"/>
        <end position="87"/>
    </location>
</feature>
<evidence type="ECO:0000256" key="1">
    <source>
        <dbReference type="SAM" id="Phobius"/>
    </source>
</evidence>
<comment type="caution">
    <text evidence="2">The sequence shown here is derived from an EMBL/GenBank/DDBJ whole genome shotgun (WGS) entry which is preliminary data.</text>
</comment>
<feature type="transmembrane region" description="Helical" evidence="1">
    <location>
        <begin position="94"/>
        <end position="114"/>
    </location>
</feature>
<keyword evidence="1" id="KW-1133">Transmembrane helix</keyword>
<evidence type="ECO:0000313" key="3">
    <source>
        <dbReference type="Proteomes" id="UP001249291"/>
    </source>
</evidence>
<protein>
    <submittedName>
        <fullName evidence="2">Membrane protein YdjX (TVP38/TMEM64 family)</fullName>
    </submittedName>
</protein>
<accession>A0ABU1HTP7</accession>
<keyword evidence="3" id="KW-1185">Reference proteome</keyword>
<proteinExistence type="predicted"/>
<dbReference type="EMBL" id="JAVIZQ010000001">
    <property type="protein sequence ID" value="MDR6143422.1"/>
    <property type="molecule type" value="Genomic_DNA"/>
</dbReference>
<gene>
    <name evidence="2" type="ORF">QE375_002976</name>
</gene>
<evidence type="ECO:0000313" key="2">
    <source>
        <dbReference type="EMBL" id="MDR6143422.1"/>
    </source>
</evidence>
<feature type="transmembrane region" description="Helical" evidence="1">
    <location>
        <begin position="32"/>
        <end position="52"/>
    </location>
</feature>
<organism evidence="2 3">
    <name type="scientific">Microbacterium foliorum</name>
    <dbReference type="NCBI Taxonomy" id="104336"/>
    <lineage>
        <taxon>Bacteria</taxon>
        <taxon>Bacillati</taxon>
        <taxon>Actinomycetota</taxon>
        <taxon>Actinomycetes</taxon>
        <taxon>Micrococcales</taxon>
        <taxon>Microbacteriaceae</taxon>
        <taxon>Microbacterium</taxon>
    </lineage>
</organism>
<sequence length="134" mass="14032">MLGGYDAGMSATATDHPQVAVRAPRWFARRRFVLIMSLFVIPIALSASLNSYGPLTVDSALRMAFASVAGQTIAIIGALVALVITLTSRRSLPGVIFFALVALLVTVNAVSAMSGSGQLLLDRLDLIAETAALD</sequence>
<keyword evidence="1" id="KW-0472">Membrane</keyword>
<keyword evidence="1" id="KW-0812">Transmembrane</keyword>
<dbReference type="Proteomes" id="UP001249291">
    <property type="component" value="Unassembled WGS sequence"/>
</dbReference>